<dbReference type="InterPro" id="IPR027267">
    <property type="entry name" value="AH/BAR_dom_sf"/>
</dbReference>
<dbReference type="InterPro" id="IPR001452">
    <property type="entry name" value="SH3_domain"/>
</dbReference>
<comment type="subcellular location">
    <subcellularLocation>
        <location evidence="1">Cytoplasm</location>
        <location evidence="1">Cytoskeleton</location>
    </subcellularLocation>
</comment>
<dbReference type="PROSITE" id="PS51741">
    <property type="entry name" value="F_BAR"/>
    <property type="match status" value="1"/>
</dbReference>
<dbReference type="PROSITE" id="PS50002">
    <property type="entry name" value="SH3"/>
    <property type="match status" value="1"/>
</dbReference>
<evidence type="ECO:0000256" key="5">
    <source>
        <dbReference type="ARBA" id="ARBA00023212"/>
    </source>
</evidence>
<dbReference type="Ensembl" id="ENSCSRT00000003410.1">
    <property type="protein sequence ID" value="ENSCSRP00000003288.1"/>
    <property type="gene ID" value="ENSCSRG00000002492.1"/>
</dbReference>
<evidence type="ECO:0000313" key="10">
    <source>
        <dbReference type="Ensembl" id="ENSCSRP00000003288.1"/>
    </source>
</evidence>
<feature type="domain" description="SH3" evidence="8">
    <location>
        <begin position="370"/>
        <end position="425"/>
    </location>
</feature>
<dbReference type="Proteomes" id="UP000694403">
    <property type="component" value="Unplaced"/>
</dbReference>
<evidence type="ECO:0000313" key="11">
    <source>
        <dbReference type="Proteomes" id="UP000694403"/>
    </source>
</evidence>
<protein>
    <submittedName>
        <fullName evidence="10">Nitric oxide synthase trafficking</fullName>
    </submittedName>
</protein>
<dbReference type="GO" id="GO:0005886">
    <property type="term" value="C:plasma membrane"/>
    <property type="evidence" value="ECO:0007669"/>
    <property type="project" value="TreeGrafter"/>
</dbReference>
<dbReference type="PANTHER" id="PTHR23065:SF7">
    <property type="entry name" value="NOSTRIN, ISOFORM H"/>
    <property type="match status" value="1"/>
</dbReference>
<dbReference type="AlphaFoldDB" id="A0A8C3XJ73"/>
<evidence type="ECO:0000256" key="1">
    <source>
        <dbReference type="ARBA" id="ARBA00004245"/>
    </source>
</evidence>
<keyword evidence="11" id="KW-1185">Reference proteome</keyword>
<dbReference type="SMART" id="SM00326">
    <property type="entry name" value="SH3"/>
    <property type="match status" value="1"/>
</dbReference>
<dbReference type="Gene3D" id="2.30.30.40">
    <property type="entry name" value="SH3 Domains"/>
    <property type="match status" value="1"/>
</dbReference>
<feature type="domain" description="F-BAR" evidence="9">
    <location>
        <begin position="1"/>
        <end position="213"/>
    </location>
</feature>
<evidence type="ECO:0000259" key="9">
    <source>
        <dbReference type="PROSITE" id="PS51741"/>
    </source>
</evidence>
<keyword evidence="2 6" id="KW-0728">SH3 domain</keyword>
<dbReference type="GO" id="GO:0043226">
    <property type="term" value="C:organelle"/>
    <property type="evidence" value="ECO:0007669"/>
    <property type="project" value="UniProtKB-ARBA"/>
</dbReference>
<dbReference type="SUPFAM" id="SSF103657">
    <property type="entry name" value="BAR/IMD domain-like"/>
    <property type="match status" value="1"/>
</dbReference>
<reference evidence="10" key="2">
    <citation type="submission" date="2025-09" db="UniProtKB">
        <authorList>
            <consortium name="Ensembl"/>
        </authorList>
    </citation>
    <scope>IDENTIFICATION</scope>
</reference>
<keyword evidence="3" id="KW-0963">Cytoplasm</keyword>
<keyword evidence="4" id="KW-0597">Phosphoprotein</keyword>
<accession>A0A8C3XJ73</accession>
<proteinExistence type="predicted"/>
<keyword evidence="7" id="KW-0175">Coiled coil</keyword>
<dbReference type="GO" id="GO:0005737">
    <property type="term" value="C:cytoplasm"/>
    <property type="evidence" value="ECO:0007669"/>
    <property type="project" value="TreeGrafter"/>
</dbReference>
<evidence type="ECO:0000256" key="4">
    <source>
        <dbReference type="ARBA" id="ARBA00022553"/>
    </source>
</evidence>
<dbReference type="Gene3D" id="1.20.1270.60">
    <property type="entry name" value="Arfaptin homology (AH) domain/BAR domain"/>
    <property type="match status" value="1"/>
</dbReference>
<evidence type="ECO:0000259" key="8">
    <source>
        <dbReference type="PROSITE" id="PS50002"/>
    </source>
</evidence>
<dbReference type="PANTHER" id="PTHR23065">
    <property type="entry name" value="PROLINE-SERINE-THREONINE PHOSPHATASE INTERACTING PROTEIN 1"/>
    <property type="match status" value="1"/>
</dbReference>
<evidence type="ECO:0000256" key="7">
    <source>
        <dbReference type="PROSITE-ProRule" id="PRU01077"/>
    </source>
</evidence>
<dbReference type="SUPFAM" id="SSF50044">
    <property type="entry name" value="SH3-domain"/>
    <property type="match status" value="1"/>
</dbReference>
<dbReference type="Pfam" id="PF00018">
    <property type="entry name" value="SH3_1"/>
    <property type="match status" value="1"/>
</dbReference>
<reference evidence="10" key="1">
    <citation type="submission" date="2025-08" db="UniProtKB">
        <authorList>
            <consortium name="Ensembl"/>
        </authorList>
    </citation>
    <scope>IDENTIFICATION</scope>
</reference>
<evidence type="ECO:0000256" key="2">
    <source>
        <dbReference type="ARBA" id="ARBA00022443"/>
    </source>
</evidence>
<evidence type="ECO:0000256" key="6">
    <source>
        <dbReference type="PROSITE-ProRule" id="PRU00192"/>
    </source>
</evidence>
<name>A0A8C3XJ73_CHESE</name>
<dbReference type="PRINTS" id="PR00452">
    <property type="entry name" value="SH3DOMAIN"/>
</dbReference>
<dbReference type="InterPro" id="IPR031160">
    <property type="entry name" value="F_BAR_dom"/>
</dbReference>
<evidence type="ECO:0000256" key="3">
    <source>
        <dbReference type="ARBA" id="ARBA00022490"/>
    </source>
</evidence>
<dbReference type="InterPro" id="IPR036028">
    <property type="entry name" value="SH3-like_dom_sf"/>
</dbReference>
<organism evidence="10 11">
    <name type="scientific">Chelydra serpentina</name>
    <name type="common">Snapping turtle</name>
    <name type="synonym">Testudo serpentina</name>
    <dbReference type="NCBI Taxonomy" id="8475"/>
    <lineage>
        <taxon>Eukaryota</taxon>
        <taxon>Metazoa</taxon>
        <taxon>Chordata</taxon>
        <taxon>Craniata</taxon>
        <taxon>Vertebrata</taxon>
        <taxon>Euteleostomi</taxon>
        <taxon>Archelosauria</taxon>
        <taxon>Testudinata</taxon>
        <taxon>Testudines</taxon>
        <taxon>Cryptodira</taxon>
        <taxon>Durocryptodira</taxon>
        <taxon>Americhelydia</taxon>
        <taxon>Chelydroidea</taxon>
        <taxon>Chelydridae</taxon>
        <taxon>Chelydra</taxon>
    </lineage>
</organism>
<keyword evidence="5" id="KW-0206">Cytoskeleton</keyword>
<sequence>MLWFSKNGENFCKQLRFVLQQRYMGSAAISNRENVFLVVCVLCYVPSKRGRAIQLEAISSTNHVLDEHEKNKKSDNAVEKSAKLVVNNWSQQMKAKIKEHEALFHYVENTKQFATGKKKQKLLRRLEKSATKMTKEDEDYYQKNISGYETRLTWETALENSYQSILDLAKERLQLLCNVLNTYNQHLSSFGQNLIDCHTQVHSAVSQVDAEKDIQSLLEEKSVSSPETKSEFLLMDYYVSTAQGRQLSRQKASIKAKVLRLQDLNKAAQEKEGSCLLLFRKTSLLQANICKLSTVLAELEQKPKPTHPWNTYNKLKSMLVCLNTFGHKAIKLNFKKLFIITQNMFISSCFTCAVSDCMPMILTQPRDSNPANGTCKALYDYQAKRDDELSLQKGDFIIIHQKDDNGTLKERNGHFPATYVEEFPTSIDETSSEA</sequence>